<protein>
    <recommendedName>
        <fullName evidence="4">ADP/GDP-polyphosphate phosphotransferase</fullName>
        <ecNumber evidence="4">2.7.4.-</ecNumber>
    </recommendedName>
    <alternativeName>
        <fullName evidence="4">Polyphosphate kinase PPK2</fullName>
    </alternativeName>
</protein>
<dbReference type="RefSeq" id="WP_092908371.1">
    <property type="nucleotide sequence ID" value="NZ_FOUZ01000008.1"/>
</dbReference>
<dbReference type="OrthoDB" id="9775224at2"/>
<accession>A0A1I4X7H0</accession>
<dbReference type="AlphaFoldDB" id="A0A1I4X7H0"/>
<feature type="domain" description="Polyphosphate kinase-2-related" evidence="5">
    <location>
        <begin position="37"/>
        <end position="259"/>
    </location>
</feature>
<organism evidence="6 7">
    <name type="scientific">Algoriella xinjiangensis</name>
    <dbReference type="NCBI Taxonomy" id="684065"/>
    <lineage>
        <taxon>Bacteria</taxon>
        <taxon>Pseudomonadati</taxon>
        <taxon>Bacteroidota</taxon>
        <taxon>Flavobacteriia</taxon>
        <taxon>Flavobacteriales</taxon>
        <taxon>Weeksellaceae</taxon>
        <taxon>Algoriella</taxon>
    </lineage>
</organism>
<dbReference type="GO" id="GO:0006793">
    <property type="term" value="P:phosphorus metabolic process"/>
    <property type="evidence" value="ECO:0007669"/>
    <property type="project" value="InterPro"/>
</dbReference>
<sequence>MDLKPKDLKLIETKKGLMSLLQSDHNHLNFVKALRTVKYEKRIEELQEELIKLQTWVSETNQKVVIVFEGRDAAGKGGAIRRIVEHLNPREHRIVALPKANVVERGQWYFQRYVRKLPREGEIVFFDRSWYNRAVLEPVNGFCTEKEYNTFMDEVNDVERMWINSGIYLIKIYFSITKEQQSKRFEDIRTSPIKRWKYSSVDQKAQDLWDIYSGYKDVMFEKTDTQLSPWKVIDANKKYKARVEAIEYILNKIPYGVKNKRILKHQNLEDEA</sequence>
<evidence type="ECO:0000256" key="3">
    <source>
        <dbReference type="ARBA" id="ARBA00022777"/>
    </source>
</evidence>
<dbReference type="SUPFAM" id="SSF52540">
    <property type="entry name" value="P-loop containing nucleoside triphosphate hydrolases"/>
    <property type="match status" value="1"/>
</dbReference>
<evidence type="ECO:0000256" key="4">
    <source>
        <dbReference type="RuleBase" id="RU369062"/>
    </source>
</evidence>
<dbReference type="InterPro" id="IPR022486">
    <property type="entry name" value="PPK2_PA0141"/>
</dbReference>
<evidence type="ECO:0000313" key="6">
    <source>
        <dbReference type="EMBL" id="SFN21948.1"/>
    </source>
</evidence>
<dbReference type="InterPro" id="IPR022488">
    <property type="entry name" value="PPK2-related"/>
</dbReference>
<dbReference type="EMBL" id="FOUZ01000008">
    <property type="protein sequence ID" value="SFN21948.1"/>
    <property type="molecule type" value="Genomic_DNA"/>
</dbReference>
<dbReference type="NCBIfam" id="TIGR03707">
    <property type="entry name" value="PPK2_P_aer"/>
    <property type="match status" value="1"/>
</dbReference>
<keyword evidence="7" id="KW-1185">Reference proteome</keyword>
<reference evidence="7" key="1">
    <citation type="submission" date="2016-10" db="EMBL/GenBank/DDBJ databases">
        <authorList>
            <person name="Varghese N."/>
            <person name="Submissions S."/>
        </authorList>
    </citation>
    <scope>NUCLEOTIDE SEQUENCE [LARGE SCALE GENOMIC DNA]</scope>
    <source>
        <strain evidence="7">XJ109</strain>
    </source>
</reference>
<evidence type="ECO:0000256" key="1">
    <source>
        <dbReference type="ARBA" id="ARBA00009924"/>
    </source>
</evidence>
<keyword evidence="2 4" id="KW-0808">Transferase</keyword>
<evidence type="ECO:0000256" key="2">
    <source>
        <dbReference type="ARBA" id="ARBA00022679"/>
    </source>
</evidence>
<comment type="similarity">
    <text evidence="1 4">Belongs to the polyphosphate kinase 2 (PPK2) family. Class I subfamily.</text>
</comment>
<dbReference type="PIRSF" id="PIRSF028756">
    <property type="entry name" value="PPK2_prd"/>
    <property type="match status" value="1"/>
</dbReference>
<dbReference type="Gene3D" id="3.40.50.300">
    <property type="entry name" value="P-loop containing nucleotide triphosphate hydrolases"/>
    <property type="match status" value="1"/>
</dbReference>
<proteinExistence type="inferred from homology"/>
<gene>
    <name evidence="6" type="ORF">SAMN05421738_108135</name>
</gene>
<dbReference type="STRING" id="684065.SAMN05421738_108135"/>
<evidence type="ECO:0000259" key="5">
    <source>
        <dbReference type="Pfam" id="PF03976"/>
    </source>
</evidence>
<comment type="function">
    <text evidence="4">Uses inorganic polyphosphate (polyP) as a donor to convert GDP to GTP or ADP to ATP.</text>
</comment>
<dbReference type="PANTHER" id="PTHR34383:SF1">
    <property type="entry name" value="ADP-POLYPHOSPHATE PHOSPHOTRANSFERASE"/>
    <property type="match status" value="1"/>
</dbReference>
<dbReference type="InterPro" id="IPR027417">
    <property type="entry name" value="P-loop_NTPase"/>
</dbReference>
<dbReference type="GO" id="GO:0008976">
    <property type="term" value="F:polyphosphate kinase activity"/>
    <property type="evidence" value="ECO:0007669"/>
    <property type="project" value="UniProtKB-UniRule"/>
</dbReference>
<dbReference type="Pfam" id="PF03976">
    <property type="entry name" value="PPK2"/>
    <property type="match status" value="1"/>
</dbReference>
<evidence type="ECO:0000313" key="7">
    <source>
        <dbReference type="Proteomes" id="UP000199149"/>
    </source>
</evidence>
<comment type="subunit">
    <text evidence="4">Homotetramer.</text>
</comment>
<keyword evidence="3 4" id="KW-0418">Kinase</keyword>
<name>A0A1I4X7H0_9FLAO</name>
<dbReference type="Proteomes" id="UP000199149">
    <property type="component" value="Unassembled WGS sequence"/>
</dbReference>
<dbReference type="PANTHER" id="PTHR34383">
    <property type="entry name" value="POLYPHOSPHATE:AMP PHOSPHOTRANSFERASE-RELATED"/>
    <property type="match status" value="1"/>
</dbReference>
<dbReference type="InterPro" id="IPR016898">
    <property type="entry name" value="Polyphosphate_phosphotransfera"/>
</dbReference>
<dbReference type="EC" id="2.7.4.-" evidence="4"/>